<name>A0A8H8DFM9_9FUNG</name>
<keyword evidence="3" id="KW-1185">Reference proteome</keyword>
<feature type="region of interest" description="Disordered" evidence="1">
    <location>
        <begin position="516"/>
        <end position="536"/>
    </location>
</feature>
<dbReference type="EMBL" id="JAEFCI010011788">
    <property type="protein sequence ID" value="KAG5456411.1"/>
    <property type="molecule type" value="Genomic_DNA"/>
</dbReference>
<proteinExistence type="predicted"/>
<feature type="region of interest" description="Disordered" evidence="1">
    <location>
        <begin position="1"/>
        <end position="116"/>
    </location>
</feature>
<feature type="non-terminal residue" evidence="2">
    <location>
        <position position="536"/>
    </location>
</feature>
<sequence>MAEEGPGSSRPTAPAVLAEAGSSPGGNVGRHGPPARGTQATPHAEPSPTAAATAAVPHAAPARRASVSVPARGASAGTGQPTAAPRTRAGSVATLGRTDQGSVAPPPASRPRGRSSVASAEILQAAAAAGSIQEEPATGELAPSATAGRKWPELGGLAEKGGSAAAPGTPAARDASPACALPYAAERERQEAVFRGFAAEFEAVDRTLGEDEALRRVRQEFHRLRRVAVRSQEHGRVLYDDYAKLYGEWFNNVAHNKAAARAAVQDAQTIASLKEQIVAASERVRKCNADEDGILEQTRQVRYDITQLENVLKQGVGLSVSQERTMSELRANHAMTTRELEQELEMISHLRAALNDIVEKIRSTDMEKRDIERHIFEVKETHVRKKAEIDAELRTKERLEYDMRELRVVVGQKTSEVRAVQDQVNRANDDIGILEAQINSHRNSLERILNDQENLHVVMMKLQVDCDHQIAQTSQLYDENVKLASELLAREKELAEQKSEGKRINKIREGVMQKMAGFDQHKQEAESERQALRNRM</sequence>
<accession>A0A8H8DFM9</accession>
<feature type="compositionally biased region" description="Low complexity" evidence="1">
    <location>
        <begin position="161"/>
        <end position="175"/>
    </location>
</feature>
<evidence type="ECO:0000313" key="3">
    <source>
        <dbReference type="Proteomes" id="UP000673691"/>
    </source>
</evidence>
<dbReference type="Proteomes" id="UP000673691">
    <property type="component" value="Unassembled WGS sequence"/>
</dbReference>
<evidence type="ECO:0000313" key="2">
    <source>
        <dbReference type="EMBL" id="KAG5456411.1"/>
    </source>
</evidence>
<dbReference type="AlphaFoldDB" id="A0A8H8DFM9"/>
<dbReference type="OrthoDB" id="264785at2759"/>
<feature type="compositionally biased region" description="Low complexity" evidence="1">
    <location>
        <begin position="40"/>
        <end position="77"/>
    </location>
</feature>
<feature type="region of interest" description="Disordered" evidence="1">
    <location>
        <begin position="128"/>
        <end position="175"/>
    </location>
</feature>
<organism evidence="2 3">
    <name type="scientific">Olpidium bornovanus</name>
    <dbReference type="NCBI Taxonomy" id="278681"/>
    <lineage>
        <taxon>Eukaryota</taxon>
        <taxon>Fungi</taxon>
        <taxon>Fungi incertae sedis</taxon>
        <taxon>Olpidiomycota</taxon>
        <taxon>Olpidiomycotina</taxon>
        <taxon>Olpidiomycetes</taxon>
        <taxon>Olpidiales</taxon>
        <taxon>Olpidiaceae</taxon>
        <taxon>Olpidium</taxon>
    </lineage>
</organism>
<protein>
    <submittedName>
        <fullName evidence="2">Uncharacterized protein</fullName>
    </submittedName>
</protein>
<comment type="caution">
    <text evidence="2">The sequence shown here is derived from an EMBL/GenBank/DDBJ whole genome shotgun (WGS) entry which is preliminary data.</text>
</comment>
<evidence type="ECO:0000256" key="1">
    <source>
        <dbReference type="SAM" id="MobiDB-lite"/>
    </source>
</evidence>
<gene>
    <name evidence="2" type="ORF">BJ554DRAFT_3858</name>
</gene>
<reference evidence="2 3" key="1">
    <citation type="journal article" name="Sci. Rep.">
        <title>Genome-scale phylogenetic analyses confirm Olpidium as the closest living zoosporic fungus to the non-flagellated, terrestrial fungi.</title>
        <authorList>
            <person name="Chang Y."/>
            <person name="Rochon D."/>
            <person name="Sekimoto S."/>
            <person name="Wang Y."/>
            <person name="Chovatia M."/>
            <person name="Sandor L."/>
            <person name="Salamov A."/>
            <person name="Grigoriev I.V."/>
            <person name="Stajich J.E."/>
            <person name="Spatafora J.W."/>
        </authorList>
    </citation>
    <scope>NUCLEOTIDE SEQUENCE [LARGE SCALE GENOMIC DNA]</scope>
    <source>
        <strain evidence="2">S191</strain>
    </source>
</reference>
<feature type="compositionally biased region" description="Basic and acidic residues" evidence="1">
    <location>
        <begin position="519"/>
        <end position="536"/>
    </location>
</feature>